<dbReference type="Pfam" id="PF04909">
    <property type="entry name" value="Amidohydro_2"/>
    <property type="match status" value="1"/>
</dbReference>
<dbReference type="InterPro" id="IPR006680">
    <property type="entry name" value="Amidohydro-rel"/>
</dbReference>
<dbReference type="Proteomes" id="UP000231932">
    <property type="component" value="Chromosome"/>
</dbReference>
<keyword evidence="4" id="KW-1185">Reference proteome</keyword>
<dbReference type="InterPro" id="IPR032466">
    <property type="entry name" value="Metal_Hydrolase"/>
</dbReference>
<dbReference type="PANTHER" id="PTHR21240">
    <property type="entry name" value="2-AMINO-3-CARBOXYLMUCONATE-6-SEMIALDEHYDE DECARBOXYLASE"/>
    <property type="match status" value="1"/>
</dbReference>
<dbReference type="OrthoDB" id="9777673at2"/>
<dbReference type="KEGG" id="kyr:CVV65_11365"/>
<gene>
    <name evidence="3" type="ORF">CVV65_11365</name>
</gene>
<name>A0A2K8N7Y4_9BACL</name>
<dbReference type="GO" id="GO:0019748">
    <property type="term" value="P:secondary metabolic process"/>
    <property type="evidence" value="ECO:0007669"/>
    <property type="project" value="TreeGrafter"/>
</dbReference>
<keyword evidence="3" id="KW-0378">Hydrolase</keyword>
<accession>A0A2K8N7Y4</accession>
<proteinExistence type="predicted"/>
<dbReference type="GO" id="GO:0005829">
    <property type="term" value="C:cytosol"/>
    <property type="evidence" value="ECO:0007669"/>
    <property type="project" value="TreeGrafter"/>
</dbReference>
<organism evidence="3 4">
    <name type="scientific">Kyrpidia spormannii</name>
    <dbReference type="NCBI Taxonomy" id="2055160"/>
    <lineage>
        <taxon>Bacteria</taxon>
        <taxon>Bacillati</taxon>
        <taxon>Bacillota</taxon>
        <taxon>Bacilli</taxon>
        <taxon>Bacillales</taxon>
        <taxon>Alicyclobacillaceae</taxon>
        <taxon>Kyrpidia</taxon>
    </lineage>
</organism>
<keyword evidence="1" id="KW-0456">Lyase</keyword>
<feature type="domain" description="Amidohydrolase-related" evidence="2">
    <location>
        <begin position="8"/>
        <end position="309"/>
    </location>
</feature>
<dbReference type="GO" id="GO:0016787">
    <property type="term" value="F:hydrolase activity"/>
    <property type="evidence" value="ECO:0007669"/>
    <property type="project" value="UniProtKB-KW"/>
</dbReference>
<protein>
    <submittedName>
        <fullName evidence="3">Amidohydrolase</fullName>
    </submittedName>
</protein>
<dbReference type="PANTHER" id="PTHR21240:SF28">
    <property type="entry name" value="ISO-OROTATE DECARBOXYLASE (EUROFUNG)"/>
    <property type="match status" value="1"/>
</dbReference>
<dbReference type="EMBL" id="CP024955">
    <property type="protein sequence ID" value="ATY85451.1"/>
    <property type="molecule type" value="Genomic_DNA"/>
</dbReference>
<sequence length="317" mass="36054">MRRRAPLYDLHTHFIPDTVLERLKKLSDIQAEFRRIPGKDDPFLIVNGTWGFELKRAFYDPKIYLKEQARAGIAHSLISPVPQLFLYESSAETAEEWSREYNHALADLARTNPDRISALGTVPLQQPARAAQVLAEAMDIGLKGVIIATTVNGQLLSDERFRPFWEEADRRKAIVFLHPLLCGDPRLRQRKMANLIGVPWETTVCATDLILSGTVHRYPDTRMLLAHGAGFLPYQIGRIQKGYEQWLDVSADLKESPEASLRRFWYDSVLWHPASLALLRNVAGTDRIVPGSDFPFDLSSRPLGEEWDAGAKRLLDW</sequence>
<evidence type="ECO:0000256" key="1">
    <source>
        <dbReference type="ARBA" id="ARBA00023239"/>
    </source>
</evidence>
<evidence type="ECO:0000313" key="3">
    <source>
        <dbReference type="EMBL" id="ATY85451.1"/>
    </source>
</evidence>
<dbReference type="Gene3D" id="3.20.20.140">
    <property type="entry name" value="Metal-dependent hydrolases"/>
    <property type="match status" value="1"/>
</dbReference>
<dbReference type="GO" id="GO:0016831">
    <property type="term" value="F:carboxy-lyase activity"/>
    <property type="evidence" value="ECO:0007669"/>
    <property type="project" value="InterPro"/>
</dbReference>
<dbReference type="AlphaFoldDB" id="A0A2K8N7Y4"/>
<evidence type="ECO:0000259" key="2">
    <source>
        <dbReference type="Pfam" id="PF04909"/>
    </source>
</evidence>
<dbReference type="SUPFAM" id="SSF51556">
    <property type="entry name" value="Metallo-dependent hydrolases"/>
    <property type="match status" value="1"/>
</dbReference>
<reference evidence="4" key="1">
    <citation type="submission" date="2017-11" db="EMBL/GenBank/DDBJ databases">
        <title>Complete Genome Sequence of Kyrpidia sp. Strain EA-1, a thermophilic, hydrogen-oxidizing Bacterium, isolated from the Azores.</title>
        <authorList>
            <person name="Reiner J.E."/>
            <person name="Lapp C.J."/>
            <person name="Bunk B."/>
            <person name="Gescher J."/>
        </authorList>
    </citation>
    <scope>NUCLEOTIDE SEQUENCE [LARGE SCALE GENOMIC DNA]</scope>
    <source>
        <strain evidence="4">EA-1</strain>
    </source>
</reference>
<evidence type="ECO:0000313" key="4">
    <source>
        <dbReference type="Proteomes" id="UP000231932"/>
    </source>
</evidence>
<dbReference type="InterPro" id="IPR032465">
    <property type="entry name" value="ACMSD"/>
</dbReference>